<name>A0ABT5E445_9BACT</name>
<dbReference type="RefSeq" id="WP_272089153.1">
    <property type="nucleotide sequence ID" value="NZ_JAQNDL010000003.1"/>
</dbReference>
<sequence length="40" mass="3978">MAANAGADDHAGVPSTPASASRVFQLGGHADVTAAHREHP</sequence>
<dbReference type="EMBL" id="JAQNDL010000003">
    <property type="protein sequence ID" value="MDC0720644.1"/>
    <property type="molecule type" value="Genomic_DNA"/>
</dbReference>
<evidence type="ECO:0000313" key="2">
    <source>
        <dbReference type="EMBL" id="MDC0720644.1"/>
    </source>
</evidence>
<keyword evidence="3" id="KW-1185">Reference proteome</keyword>
<comment type="caution">
    <text evidence="2">The sequence shown here is derived from an EMBL/GenBank/DDBJ whole genome shotgun (WGS) entry which is preliminary data.</text>
</comment>
<proteinExistence type="predicted"/>
<dbReference type="Proteomes" id="UP001221686">
    <property type="component" value="Unassembled WGS sequence"/>
</dbReference>
<reference evidence="2 3" key="1">
    <citation type="submission" date="2022-11" db="EMBL/GenBank/DDBJ databases">
        <title>Minimal conservation of predation-associated metabolite biosynthetic gene clusters underscores biosynthetic potential of Myxococcota including descriptions for ten novel species: Archangium lansinium sp. nov., Myxococcus landrumus sp. nov., Nannocystis bai.</title>
        <authorList>
            <person name="Ahearne A."/>
            <person name="Stevens C."/>
            <person name="Dowd S."/>
        </authorList>
    </citation>
    <scope>NUCLEOTIDE SEQUENCE [LARGE SCALE GENOMIC DNA]</scope>
    <source>
        <strain evidence="2 3">BB15-2</strain>
    </source>
</reference>
<gene>
    <name evidence="2" type="ORF">POL25_27315</name>
</gene>
<evidence type="ECO:0000256" key="1">
    <source>
        <dbReference type="SAM" id="MobiDB-lite"/>
    </source>
</evidence>
<accession>A0ABT5E445</accession>
<evidence type="ECO:0000313" key="3">
    <source>
        <dbReference type="Proteomes" id="UP001221686"/>
    </source>
</evidence>
<feature type="region of interest" description="Disordered" evidence="1">
    <location>
        <begin position="1"/>
        <end position="40"/>
    </location>
</feature>
<organism evidence="2 3">
    <name type="scientific">Nannocystis bainbridge</name>
    <dbReference type="NCBI Taxonomy" id="2995303"/>
    <lineage>
        <taxon>Bacteria</taxon>
        <taxon>Pseudomonadati</taxon>
        <taxon>Myxococcota</taxon>
        <taxon>Polyangia</taxon>
        <taxon>Nannocystales</taxon>
        <taxon>Nannocystaceae</taxon>
        <taxon>Nannocystis</taxon>
    </lineage>
</organism>
<protein>
    <submittedName>
        <fullName evidence="2">Uncharacterized protein</fullName>
    </submittedName>
</protein>